<dbReference type="CDD" id="cd18539">
    <property type="entry name" value="SRP_G"/>
    <property type="match status" value="1"/>
</dbReference>
<dbReference type="FunFam" id="3.40.50.300:FF:000022">
    <property type="entry name" value="Signal recognition particle 54 kDa subunit"/>
    <property type="match status" value="1"/>
</dbReference>
<keyword evidence="12" id="KW-1185">Reference proteome</keyword>
<dbReference type="InterPro" id="IPR004780">
    <property type="entry name" value="SRP"/>
</dbReference>
<feature type="binding site" evidence="9">
    <location>
        <begin position="190"/>
        <end position="194"/>
    </location>
    <ligand>
        <name>GTP</name>
        <dbReference type="ChEBI" id="CHEBI:37565"/>
    </ligand>
</feature>
<dbReference type="AlphaFoldDB" id="A0A2L2X746"/>
<comment type="function">
    <text evidence="9">Involved in targeting and insertion of nascent membrane proteins into the cytoplasmic membrane. Binds to the hydrophobic signal sequence of the ribosome-nascent chain (RNC) as it emerges from the ribosomes. The SRP-RNC complex is then targeted to the cytoplasmic membrane where it interacts with the SRP receptor FtsY.</text>
</comment>
<dbReference type="SUPFAM" id="SSF47446">
    <property type="entry name" value="Signal peptide-binding domain"/>
    <property type="match status" value="1"/>
</dbReference>
<comment type="domain">
    <text evidence="9">Composed of three domains: the N-terminal N domain, which is responsible for interactions with the ribosome, the central G domain, which binds GTP, and the C-terminal M domain, which binds the RNA and the signal sequence of the RNC.</text>
</comment>
<dbReference type="HAMAP" id="MF_00306">
    <property type="entry name" value="SRP54"/>
    <property type="match status" value="1"/>
</dbReference>
<dbReference type="RefSeq" id="WP_104370582.1">
    <property type="nucleotide sequence ID" value="NZ_BFAV01000016.1"/>
</dbReference>
<comment type="subcellular location">
    <subcellularLocation>
        <location evidence="9">Cytoplasm</location>
    </subcellularLocation>
    <text evidence="9">The SRP-RNC complex is targeted to the cytoplasmic membrane.</text>
</comment>
<evidence type="ECO:0000256" key="6">
    <source>
        <dbReference type="ARBA" id="ARBA00023135"/>
    </source>
</evidence>
<dbReference type="GO" id="GO:0048500">
    <property type="term" value="C:signal recognition particle"/>
    <property type="evidence" value="ECO:0007669"/>
    <property type="project" value="UniProtKB-UniRule"/>
</dbReference>
<dbReference type="Proteomes" id="UP000239549">
    <property type="component" value="Unassembled WGS sequence"/>
</dbReference>
<evidence type="ECO:0000256" key="4">
    <source>
        <dbReference type="ARBA" id="ARBA00022884"/>
    </source>
</evidence>
<keyword evidence="2 9" id="KW-0547">Nucleotide-binding</keyword>
<evidence type="ECO:0000313" key="11">
    <source>
        <dbReference type="EMBL" id="GBF31985.1"/>
    </source>
</evidence>
<name>A0A2L2X746_9FIRM</name>
<comment type="catalytic activity">
    <reaction evidence="8 9">
        <text>GTP + H2O = GDP + phosphate + H(+)</text>
        <dbReference type="Rhea" id="RHEA:19669"/>
        <dbReference type="ChEBI" id="CHEBI:15377"/>
        <dbReference type="ChEBI" id="CHEBI:15378"/>
        <dbReference type="ChEBI" id="CHEBI:37565"/>
        <dbReference type="ChEBI" id="CHEBI:43474"/>
        <dbReference type="ChEBI" id="CHEBI:58189"/>
        <dbReference type="EC" id="3.6.5.4"/>
    </reaction>
</comment>
<dbReference type="PANTHER" id="PTHR11564:SF5">
    <property type="entry name" value="SIGNAL RECOGNITION PARTICLE SUBUNIT SRP54"/>
    <property type="match status" value="1"/>
</dbReference>
<dbReference type="GO" id="GO:0006614">
    <property type="term" value="P:SRP-dependent cotranslational protein targeting to membrane"/>
    <property type="evidence" value="ECO:0007669"/>
    <property type="project" value="InterPro"/>
</dbReference>
<evidence type="ECO:0000259" key="10">
    <source>
        <dbReference type="PROSITE" id="PS00300"/>
    </source>
</evidence>
<gene>
    <name evidence="9" type="primary">ffh</name>
    <name evidence="11" type="ORF">DCCM_0176</name>
</gene>
<dbReference type="Pfam" id="PF02881">
    <property type="entry name" value="SRP54_N"/>
    <property type="match status" value="1"/>
</dbReference>
<dbReference type="InterPro" id="IPR013822">
    <property type="entry name" value="Signal_recog_particl_SRP54_hlx"/>
</dbReference>
<feature type="domain" description="SRP54-type proteins GTP-binding" evidence="10">
    <location>
        <begin position="269"/>
        <end position="282"/>
    </location>
</feature>
<evidence type="ECO:0000256" key="7">
    <source>
        <dbReference type="ARBA" id="ARBA00023274"/>
    </source>
</evidence>
<dbReference type="Gene3D" id="1.20.120.140">
    <property type="entry name" value="Signal recognition particle SRP54, nucleotide-binding domain"/>
    <property type="match status" value="1"/>
</dbReference>
<keyword evidence="4 9" id="KW-0694">RNA-binding</keyword>
<protein>
    <recommendedName>
        <fullName evidence="9">Signal recognition particle protein</fullName>
        <ecNumber evidence="9">3.6.5.4</ecNumber>
    </recommendedName>
    <alternativeName>
        <fullName evidence="9">Fifty-four homolog</fullName>
    </alternativeName>
</protein>
<dbReference type="InterPro" id="IPR027417">
    <property type="entry name" value="P-loop_NTPase"/>
</dbReference>
<dbReference type="Gene3D" id="1.10.260.30">
    <property type="entry name" value="Signal recognition particle, SRP54 subunit, M-domain"/>
    <property type="match status" value="1"/>
</dbReference>
<dbReference type="SMART" id="SM00963">
    <property type="entry name" value="SRP54_N"/>
    <property type="match status" value="1"/>
</dbReference>
<evidence type="ECO:0000256" key="5">
    <source>
        <dbReference type="ARBA" id="ARBA00023134"/>
    </source>
</evidence>
<proteinExistence type="inferred from homology"/>
<evidence type="ECO:0000256" key="9">
    <source>
        <dbReference type="HAMAP-Rule" id="MF_00306"/>
    </source>
</evidence>
<evidence type="ECO:0000256" key="2">
    <source>
        <dbReference type="ARBA" id="ARBA00022741"/>
    </source>
</evidence>
<dbReference type="GO" id="GO:0003924">
    <property type="term" value="F:GTPase activity"/>
    <property type="evidence" value="ECO:0007669"/>
    <property type="project" value="UniProtKB-UniRule"/>
</dbReference>
<dbReference type="EC" id="3.6.5.4" evidence="9"/>
<comment type="caution">
    <text evidence="11">The sequence shown here is derived from an EMBL/GenBank/DDBJ whole genome shotgun (WGS) entry which is preliminary data.</text>
</comment>
<evidence type="ECO:0000256" key="8">
    <source>
        <dbReference type="ARBA" id="ARBA00048027"/>
    </source>
</evidence>
<dbReference type="Gene3D" id="3.40.50.300">
    <property type="entry name" value="P-loop containing nucleotide triphosphate hydrolases"/>
    <property type="match status" value="1"/>
</dbReference>
<dbReference type="EMBL" id="BFAV01000016">
    <property type="protein sequence ID" value="GBF31985.1"/>
    <property type="molecule type" value="Genomic_DNA"/>
</dbReference>
<evidence type="ECO:0000256" key="3">
    <source>
        <dbReference type="ARBA" id="ARBA00022801"/>
    </source>
</evidence>
<feature type="binding site" evidence="9">
    <location>
        <begin position="248"/>
        <end position="251"/>
    </location>
    <ligand>
        <name>GTP</name>
        <dbReference type="ChEBI" id="CHEBI:37565"/>
    </ligand>
</feature>
<keyword evidence="5 9" id="KW-0342">GTP-binding</keyword>
<dbReference type="PANTHER" id="PTHR11564">
    <property type="entry name" value="SIGNAL RECOGNITION PARTICLE 54K PROTEIN SRP54"/>
    <property type="match status" value="1"/>
</dbReference>
<dbReference type="InterPro" id="IPR036891">
    <property type="entry name" value="Signal_recog_part_SRP54_M_sf"/>
</dbReference>
<sequence length="457" mass="50123">MVFSGLAEKLQETFRKLKGKGRLTEEDVDEALKEVRRALLDADVNFKVVKDFQKKVKERAVGSDVLTSLTPGQQVIKIVHEELSELMGGVQSKINLSSKPPTVVMMVGLQGGGKTTTSAKLSNMLRKGGRRPLLVAADVYRPAAIKQLQVLGAQLDIPVFSMGDKNSPVDIARAALENAQSNSRDLVIIDTAGRLHVDDQLMTELESIKAAVKPHEILLVVDAMTGQVAVNVAETFNQRLGLDGVVLTKLDGDTRGGAALSIKAVTGCPIKFAGVGEKLDAIEPFHPDRMADRILGMGDVMTLIEKAQANFDAEQVAKLNKKIKAADFTLEDFMQQIQEVKKLGPLQQIISMIPGLGSAKKLKDLGEIDEKELVYVEAIVNSMTPWERRHTHEISGSRKKRIARGSGTSVQEVNRLLKQFEQTRKMMKQFADMEKNIKKGGKMGMNPFMGLGKKDLF</sequence>
<dbReference type="Pfam" id="PF00448">
    <property type="entry name" value="SRP54"/>
    <property type="match status" value="1"/>
</dbReference>
<dbReference type="InterPro" id="IPR003593">
    <property type="entry name" value="AAA+_ATPase"/>
</dbReference>
<evidence type="ECO:0000313" key="12">
    <source>
        <dbReference type="Proteomes" id="UP000239549"/>
    </source>
</evidence>
<dbReference type="SMART" id="SM00962">
    <property type="entry name" value="SRP54"/>
    <property type="match status" value="1"/>
</dbReference>
<evidence type="ECO:0000256" key="1">
    <source>
        <dbReference type="ARBA" id="ARBA00005450"/>
    </source>
</evidence>
<dbReference type="InterPro" id="IPR004125">
    <property type="entry name" value="Signal_recog_particle_SRP54_M"/>
</dbReference>
<dbReference type="NCBIfam" id="TIGR00959">
    <property type="entry name" value="ffh"/>
    <property type="match status" value="1"/>
</dbReference>
<keyword evidence="9" id="KW-0963">Cytoplasm</keyword>
<reference evidence="12" key="1">
    <citation type="submission" date="2018-02" db="EMBL/GenBank/DDBJ databases">
        <title>Genome sequence of Desulfocucumis palustris strain NAW-5.</title>
        <authorList>
            <person name="Watanabe M."/>
            <person name="Kojima H."/>
            <person name="Fukui M."/>
        </authorList>
    </citation>
    <scope>NUCLEOTIDE SEQUENCE [LARGE SCALE GENOMIC DNA]</scope>
    <source>
        <strain evidence="12">NAW-5</strain>
    </source>
</reference>
<keyword evidence="3 9" id="KW-0378">Hydrolase</keyword>
<dbReference type="InterPro" id="IPR000897">
    <property type="entry name" value="SRP54_GTPase_dom"/>
</dbReference>
<feature type="binding site" evidence="9">
    <location>
        <begin position="108"/>
        <end position="115"/>
    </location>
    <ligand>
        <name>GTP</name>
        <dbReference type="ChEBI" id="CHEBI:37565"/>
    </ligand>
</feature>
<comment type="subunit">
    <text evidence="9">Part of the signal recognition particle protein translocation system, which is composed of SRP and FtsY.</text>
</comment>
<keyword evidence="7 9" id="KW-0687">Ribonucleoprotein</keyword>
<dbReference type="GO" id="GO:0008312">
    <property type="term" value="F:7S RNA binding"/>
    <property type="evidence" value="ECO:0007669"/>
    <property type="project" value="InterPro"/>
</dbReference>
<dbReference type="OrthoDB" id="9804720at2"/>
<dbReference type="Pfam" id="PF02978">
    <property type="entry name" value="SRP_SPB"/>
    <property type="match status" value="1"/>
</dbReference>
<accession>A0A2L2X746</accession>
<dbReference type="SMART" id="SM00382">
    <property type="entry name" value="AAA"/>
    <property type="match status" value="1"/>
</dbReference>
<organism evidence="11 12">
    <name type="scientific">Desulfocucumis palustris</name>
    <dbReference type="NCBI Taxonomy" id="1898651"/>
    <lineage>
        <taxon>Bacteria</taxon>
        <taxon>Bacillati</taxon>
        <taxon>Bacillota</taxon>
        <taxon>Clostridia</taxon>
        <taxon>Eubacteriales</taxon>
        <taxon>Desulfocucumaceae</taxon>
        <taxon>Desulfocucumis</taxon>
    </lineage>
</organism>
<dbReference type="InterPro" id="IPR022941">
    <property type="entry name" value="SRP54"/>
</dbReference>
<dbReference type="GO" id="GO:0005525">
    <property type="term" value="F:GTP binding"/>
    <property type="evidence" value="ECO:0007669"/>
    <property type="project" value="UniProtKB-UniRule"/>
</dbReference>
<dbReference type="InterPro" id="IPR042101">
    <property type="entry name" value="SRP54_N_sf"/>
</dbReference>
<comment type="similarity">
    <text evidence="1 9">Belongs to the GTP-binding SRP family. SRP54 subfamily.</text>
</comment>
<keyword evidence="6 9" id="KW-0733">Signal recognition particle</keyword>
<dbReference type="PROSITE" id="PS00300">
    <property type="entry name" value="SRP54"/>
    <property type="match status" value="1"/>
</dbReference>
<dbReference type="SUPFAM" id="SSF52540">
    <property type="entry name" value="P-loop containing nucleoside triphosphate hydrolases"/>
    <property type="match status" value="1"/>
</dbReference>